<dbReference type="EC" id="1.14.99.60" evidence="9"/>
<feature type="binding site" evidence="9">
    <location>
        <position position="146"/>
    </location>
    <ligand>
        <name>Fe cation</name>
        <dbReference type="ChEBI" id="CHEBI:24875"/>
        <label>2</label>
    </ligand>
</feature>
<dbReference type="CDD" id="cd01042">
    <property type="entry name" value="DMQH"/>
    <property type="match status" value="1"/>
</dbReference>
<keyword evidence="4 9" id="KW-0479">Metal-binding</keyword>
<dbReference type="InterPro" id="IPR047809">
    <property type="entry name" value="COQ7_proteobact"/>
</dbReference>
<evidence type="ECO:0000256" key="2">
    <source>
        <dbReference type="ARBA" id="ARBA00022475"/>
    </source>
</evidence>
<dbReference type="InterPro" id="IPR011566">
    <property type="entry name" value="Ubq_synth_Coq7"/>
</dbReference>
<evidence type="ECO:0000256" key="9">
    <source>
        <dbReference type="HAMAP-Rule" id="MF_01658"/>
    </source>
</evidence>
<dbReference type="PANTHER" id="PTHR11237">
    <property type="entry name" value="COENZYME Q10 BIOSYNTHESIS PROTEIN 7"/>
    <property type="match status" value="1"/>
</dbReference>
<keyword evidence="12" id="KW-1185">Reference proteome</keyword>
<dbReference type="InterPro" id="IPR009078">
    <property type="entry name" value="Ferritin-like_SF"/>
</dbReference>
<gene>
    <name evidence="9 11" type="primary">coq7</name>
    <name evidence="11" type="ORF">ABS648_03530</name>
    <name evidence="10" type="ORF">PSm6_26800</name>
</gene>
<evidence type="ECO:0000256" key="3">
    <source>
        <dbReference type="ARBA" id="ARBA00022688"/>
    </source>
</evidence>
<keyword evidence="7 9" id="KW-0503">Monooxygenase</keyword>
<protein>
    <recommendedName>
        <fullName evidence="9">3-demethoxyubiquinol 3-hydroxylase</fullName>
        <shortName evidence="9">DMQ hydroxylase</shortName>
        <ecNumber evidence="9">1.14.99.60</ecNumber>
    </recommendedName>
    <alternativeName>
        <fullName evidence="9">2-nonaprenyl-3-methyl-6-methoxy-1,4-benzoquinol hydroxylase</fullName>
    </alternativeName>
</protein>
<dbReference type="EMBL" id="CP158373">
    <property type="protein sequence ID" value="XBY64851.1"/>
    <property type="molecule type" value="Genomic_DNA"/>
</dbReference>
<keyword evidence="3 9" id="KW-0831">Ubiquinone biosynthesis</keyword>
<dbReference type="SUPFAM" id="SSF47240">
    <property type="entry name" value="Ferritin-like"/>
    <property type="match status" value="1"/>
</dbReference>
<feature type="binding site" evidence="9">
    <location>
        <position position="178"/>
    </location>
    <ligand>
        <name>Fe cation</name>
        <dbReference type="ChEBI" id="CHEBI:24875"/>
        <label>2</label>
    </ligand>
</feature>
<organism evidence="11">
    <name type="scientific">Pseudomonas solani</name>
    <dbReference type="NCBI Taxonomy" id="2731552"/>
    <lineage>
        <taxon>Bacteria</taxon>
        <taxon>Pseudomonadati</taxon>
        <taxon>Pseudomonadota</taxon>
        <taxon>Gammaproteobacteria</taxon>
        <taxon>Pseudomonadales</taxon>
        <taxon>Pseudomonadaceae</taxon>
        <taxon>Pseudomonas</taxon>
    </lineage>
</organism>
<dbReference type="GO" id="GO:0008682">
    <property type="term" value="F:3-demethoxyubiquinol 3-hydroxylase activity"/>
    <property type="evidence" value="ECO:0007669"/>
    <property type="project" value="UniProtKB-EC"/>
</dbReference>
<dbReference type="Gene3D" id="1.20.1260.10">
    <property type="match status" value="1"/>
</dbReference>
<dbReference type="GO" id="GO:0046872">
    <property type="term" value="F:metal ion binding"/>
    <property type="evidence" value="ECO:0007669"/>
    <property type="project" value="UniProtKB-KW"/>
</dbReference>
<comment type="catalytic activity">
    <reaction evidence="9">
        <text>a 5-methoxy-2-methyl-3-(all-trans-polyprenyl)benzene-1,4-diol + AH2 + O2 = a 3-demethylubiquinol + A + H2O</text>
        <dbReference type="Rhea" id="RHEA:50908"/>
        <dbReference type="Rhea" id="RHEA-COMP:10859"/>
        <dbReference type="Rhea" id="RHEA-COMP:10914"/>
        <dbReference type="ChEBI" id="CHEBI:13193"/>
        <dbReference type="ChEBI" id="CHEBI:15377"/>
        <dbReference type="ChEBI" id="CHEBI:15379"/>
        <dbReference type="ChEBI" id="CHEBI:17499"/>
        <dbReference type="ChEBI" id="CHEBI:84167"/>
        <dbReference type="ChEBI" id="CHEBI:84422"/>
        <dbReference type="EC" id="1.14.99.60"/>
    </reaction>
</comment>
<evidence type="ECO:0000256" key="4">
    <source>
        <dbReference type="ARBA" id="ARBA00022723"/>
    </source>
</evidence>
<feature type="binding site" evidence="9">
    <location>
        <position position="181"/>
    </location>
    <ligand>
        <name>Fe cation</name>
        <dbReference type="ChEBI" id="CHEBI:24875"/>
        <label>2</label>
    </ligand>
</feature>
<evidence type="ECO:0000313" key="12">
    <source>
        <dbReference type="Proteomes" id="UP001064896"/>
    </source>
</evidence>
<name>A0AAU7Y3E3_9PSED</name>
<dbReference type="HAMAP" id="MF_01658">
    <property type="entry name" value="COQ7"/>
    <property type="match status" value="1"/>
</dbReference>
<keyword evidence="8 9" id="KW-0472">Membrane</keyword>
<dbReference type="PANTHER" id="PTHR11237:SF4">
    <property type="entry name" value="5-DEMETHOXYUBIQUINONE HYDROXYLASE, MITOCHONDRIAL"/>
    <property type="match status" value="1"/>
</dbReference>
<evidence type="ECO:0000256" key="8">
    <source>
        <dbReference type="ARBA" id="ARBA00023136"/>
    </source>
</evidence>
<dbReference type="InterPro" id="IPR012347">
    <property type="entry name" value="Ferritin-like"/>
</dbReference>
<evidence type="ECO:0000313" key="11">
    <source>
        <dbReference type="EMBL" id="XBY64851.1"/>
    </source>
</evidence>
<keyword evidence="2 9" id="KW-1003">Cell membrane</keyword>
<dbReference type="EMBL" id="AP023081">
    <property type="protein sequence ID" value="BCD86273.1"/>
    <property type="molecule type" value="Genomic_DNA"/>
</dbReference>
<reference evidence="11" key="2">
    <citation type="submission" date="2023-08" db="EMBL/GenBank/DDBJ databases">
        <title>Increased levels of nutrients transform a symbiont into a lethal pathobiont.</title>
        <authorList>
            <person name="Lachnit T."/>
            <person name="Ulrich L."/>
            <person name="Willmer F.M."/>
            <person name="Hasenbein T."/>
            <person name="Steiner L.X."/>
            <person name="Wolters M."/>
            <person name="Herbst E.M."/>
            <person name="Deines P."/>
        </authorList>
    </citation>
    <scope>NUCLEOTIDE SEQUENCE</scope>
    <source>
        <strain evidence="11">T3</strain>
    </source>
</reference>
<reference evidence="10" key="1">
    <citation type="submission" date="2020-05" db="EMBL/GenBank/DDBJ databases">
        <title>Complete genome sequence of Pseudomonas sp. Sm006.</title>
        <authorList>
            <person name="Takeuchi K."/>
            <person name="Someya N."/>
        </authorList>
    </citation>
    <scope>NUCLEOTIDE SEQUENCE</scope>
    <source>
        <strain evidence="10">Sm006</strain>
    </source>
</reference>
<feature type="binding site" evidence="9">
    <location>
        <position position="94"/>
    </location>
    <ligand>
        <name>Fe cation</name>
        <dbReference type="ChEBI" id="CHEBI:24875"/>
        <label>2</label>
    </ligand>
</feature>
<evidence type="ECO:0000256" key="6">
    <source>
        <dbReference type="ARBA" id="ARBA00023004"/>
    </source>
</evidence>
<feature type="binding site" evidence="9">
    <location>
        <position position="64"/>
    </location>
    <ligand>
        <name>Fe cation</name>
        <dbReference type="ChEBI" id="CHEBI:24875"/>
        <label>1</label>
    </ligand>
</feature>
<dbReference type="Pfam" id="PF03232">
    <property type="entry name" value="COQ7"/>
    <property type="match status" value="1"/>
</dbReference>
<accession>A0AAU7Y3E3</accession>
<evidence type="ECO:0000256" key="7">
    <source>
        <dbReference type="ARBA" id="ARBA00023033"/>
    </source>
</evidence>
<comment type="pathway">
    <text evidence="1 9">Cofactor biosynthesis; ubiquinone biosynthesis.</text>
</comment>
<evidence type="ECO:0000313" key="10">
    <source>
        <dbReference type="EMBL" id="BCD86273.1"/>
    </source>
</evidence>
<dbReference type="GO" id="GO:0006744">
    <property type="term" value="P:ubiquinone biosynthetic process"/>
    <property type="evidence" value="ECO:0007669"/>
    <property type="project" value="UniProtKB-UniRule"/>
</dbReference>
<dbReference type="GO" id="GO:0005886">
    <property type="term" value="C:plasma membrane"/>
    <property type="evidence" value="ECO:0007669"/>
    <property type="project" value="UniProtKB-SubCell"/>
</dbReference>
<dbReference type="Proteomes" id="UP001064896">
    <property type="component" value="Chromosome"/>
</dbReference>
<feature type="binding site" evidence="9">
    <location>
        <position position="94"/>
    </location>
    <ligand>
        <name>Fe cation</name>
        <dbReference type="ChEBI" id="CHEBI:24875"/>
        <label>1</label>
    </ligand>
</feature>
<dbReference type="FunFam" id="1.20.1260.10:FF:000013">
    <property type="entry name" value="2-nonaprenyl-3-methyl-6-methoxy-1,4-benzoquinol hydroxylase"/>
    <property type="match status" value="1"/>
</dbReference>
<proteinExistence type="inferred from homology"/>
<dbReference type="AlphaFoldDB" id="A0AAU7Y3E3"/>
<comment type="subcellular location">
    <subcellularLocation>
        <location evidence="9">Cell membrane</location>
        <topology evidence="9">Peripheral membrane protein</topology>
    </subcellularLocation>
</comment>
<dbReference type="NCBIfam" id="NF033656">
    <property type="entry name" value="DMQ_monoox_COQ7"/>
    <property type="match status" value="1"/>
</dbReference>
<comment type="function">
    <text evidence="9">Catalyzes the hydroxylation of 2-nonaprenyl-3-methyl-6-methoxy-1,4-benzoquinol during ubiquinone biosynthesis.</text>
</comment>
<sequence>MATERQYSPADRFLLQADAALKTLLPFKGQPYRPNPANLQDEAPMSEADSRHVTGLMRINHTGEVCAQALYQGQALTAKLPEVRKAMEHAAEEEIDHLAWCEQRIRELGGRPSVLNPLFYGLSFGVGAVAGLISDKVSLGFVAATEDQVCKHLDDHLQQIPADDAKSRAILEQMRTDEEQHATTALDAGGLRFPAPVKFGMTLLSKVMTKSTYRV</sequence>
<evidence type="ECO:0000256" key="5">
    <source>
        <dbReference type="ARBA" id="ARBA00023002"/>
    </source>
</evidence>
<comment type="cofactor">
    <cofactor evidence="9">
        <name>Fe cation</name>
        <dbReference type="ChEBI" id="CHEBI:24875"/>
    </cofactor>
    <text evidence="9">Binds 2 iron ions per subunit.</text>
</comment>
<comment type="similarity">
    <text evidence="9">Belongs to the COQ7 family.</text>
</comment>
<keyword evidence="6 9" id="KW-0408">Iron</keyword>
<keyword evidence="5 9" id="KW-0560">Oxidoreductase</keyword>
<feature type="binding site" evidence="9">
    <location>
        <position position="178"/>
    </location>
    <ligand>
        <name>Fe cation</name>
        <dbReference type="ChEBI" id="CHEBI:24875"/>
        <label>1</label>
    </ligand>
</feature>
<evidence type="ECO:0000256" key="1">
    <source>
        <dbReference type="ARBA" id="ARBA00004749"/>
    </source>
</evidence>
<feature type="binding site" evidence="9">
    <location>
        <position position="97"/>
    </location>
    <ligand>
        <name>Fe cation</name>
        <dbReference type="ChEBI" id="CHEBI:24875"/>
        <label>1</label>
    </ligand>
</feature>
<dbReference type="RefSeq" id="WP_021221616.1">
    <property type="nucleotide sequence ID" value="NZ_AP023081.1"/>
</dbReference>